<feature type="transmembrane region" description="Helical" evidence="1">
    <location>
        <begin position="5"/>
        <end position="24"/>
    </location>
</feature>
<proteinExistence type="predicted"/>
<evidence type="ECO:0000256" key="1">
    <source>
        <dbReference type="SAM" id="Phobius"/>
    </source>
</evidence>
<evidence type="ECO:0000313" key="3">
    <source>
        <dbReference type="EMBL" id="CAA9195299.1"/>
    </source>
</evidence>
<protein>
    <recommendedName>
        <fullName evidence="2">DUF6680 domain-containing protein</fullName>
    </recommendedName>
</protein>
<gene>
    <name evidence="3" type="ORF">FLACOL7796_00556</name>
</gene>
<dbReference type="EMBL" id="CADCST010000056">
    <property type="protein sequence ID" value="CAA9195299.1"/>
    <property type="molecule type" value="Genomic_DNA"/>
</dbReference>
<evidence type="ECO:0000259" key="2">
    <source>
        <dbReference type="Pfam" id="PF20385"/>
    </source>
</evidence>
<feature type="domain" description="DUF6680" evidence="2">
    <location>
        <begin position="31"/>
        <end position="189"/>
    </location>
</feature>
<reference evidence="3 4" key="1">
    <citation type="submission" date="2020-02" db="EMBL/GenBank/DDBJ databases">
        <authorList>
            <person name="Criscuolo A."/>
        </authorList>
    </citation>
    <scope>NUCLEOTIDE SEQUENCE [LARGE SCALE GENOMIC DNA]</scope>
    <source>
        <strain evidence="3">CECT7796</strain>
    </source>
</reference>
<sequence length="200" mass="23643">MYVVYLIAFLIHLKYYINIYYYIIMVADFLKDYGELISITLIPFILWFIGIKFQDRKSKQDAKLKLFLSLMANRKATPTREWADSLNLIDIIFQDDKKVRNAWLDYFNSLHPKSPHSGKSNAFLLDLLSEIANNLNYKNLKQTEIDRFYSPQHFGNIESTQDILLKEQIRVLMRSKAYGVEMTEDEYQENLDKVFNSPTS</sequence>
<name>A0ABN7EF94_9FLAO</name>
<accession>A0ABN7EF94</accession>
<comment type="caution">
    <text evidence="3">The sequence shown here is derived from an EMBL/GenBank/DDBJ whole genome shotgun (WGS) entry which is preliminary data.</text>
</comment>
<feature type="transmembrane region" description="Helical" evidence="1">
    <location>
        <begin position="36"/>
        <end position="53"/>
    </location>
</feature>
<dbReference type="Proteomes" id="UP000474567">
    <property type="component" value="Unassembled WGS sequence"/>
</dbReference>
<keyword evidence="1" id="KW-1133">Transmembrane helix</keyword>
<evidence type="ECO:0000313" key="4">
    <source>
        <dbReference type="Proteomes" id="UP000474567"/>
    </source>
</evidence>
<keyword evidence="1" id="KW-0812">Transmembrane</keyword>
<keyword evidence="1" id="KW-0472">Membrane</keyword>
<dbReference type="Pfam" id="PF20385">
    <property type="entry name" value="DUF6680"/>
    <property type="match status" value="1"/>
</dbReference>
<keyword evidence="4" id="KW-1185">Reference proteome</keyword>
<dbReference type="InterPro" id="IPR046502">
    <property type="entry name" value="DUF6680"/>
</dbReference>
<organism evidence="3 4">
    <name type="scientific">Flavobacterium collinsii</name>
    <dbReference type="NCBI Taxonomy" id="1114861"/>
    <lineage>
        <taxon>Bacteria</taxon>
        <taxon>Pseudomonadati</taxon>
        <taxon>Bacteroidota</taxon>
        <taxon>Flavobacteriia</taxon>
        <taxon>Flavobacteriales</taxon>
        <taxon>Flavobacteriaceae</taxon>
        <taxon>Flavobacterium</taxon>
    </lineage>
</organism>